<dbReference type="Bgee" id="FBgn0270850">
    <property type="expression patterns" value="Expressed in embryo"/>
</dbReference>
<organism evidence="2 3">
    <name type="scientific">Drosophila simulans</name>
    <name type="common">Fruit fly</name>
    <dbReference type="NCBI Taxonomy" id="7240"/>
    <lineage>
        <taxon>Eukaryota</taxon>
        <taxon>Metazoa</taxon>
        <taxon>Ecdysozoa</taxon>
        <taxon>Arthropoda</taxon>
        <taxon>Hexapoda</taxon>
        <taxon>Insecta</taxon>
        <taxon>Pterygota</taxon>
        <taxon>Neoptera</taxon>
        <taxon>Endopterygota</taxon>
        <taxon>Diptera</taxon>
        <taxon>Brachycera</taxon>
        <taxon>Muscomorpha</taxon>
        <taxon>Ephydroidea</taxon>
        <taxon>Drosophilidae</taxon>
        <taxon>Drosophila</taxon>
        <taxon>Sophophora</taxon>
    </lineage>
</organism>
<evidence type="ECO:0000256" key="1">
    <source>
        <dbReference type="SAM" id="Phobius"/>
    </source>
</evidence>
<keyword evidence="1" id="KW-0472">Membrane</keyword>
<feature type="transmembrane region" description="Helical" evidence="1">
    <location>
        <begin position="46"/>
        <end position="63"/>
    </location>
</feature>
<dbReference type="Proteomes" id="UP000035880">
    <property type="component" value="Chromosome 2R"/>
</dbReference>
<dbReference type="AlphaFoldDB" id="A0A0J9R890"/>
<accession>A0A0J9R890</accession>
<dbReference type="KEGG" id="dsi:Dsimw501_GD29560"/>
<name>A0A0J9R890_DROSI</name>
<feature type="transmembrane region" description="Helical" evidence="1">
    <location>
        <begin position="70"/>
        <end position="96"/>
    </location>
</feature>
<keyword evidence="1" id="KW-1133">Transmembrane helix</keyword>
<protein>
    <submittedName>
        <fullName evidence="2">Uncharacterized protein</fullName>
    </submittedName>
</protein>
<evidence type="ECO:0000313" key="2">
    <source>
        <dbReference type="EMBL" id="KMY91899.1"/>
    </source>
</evidence>
<feature type="transmembrane region" description="Helical" evidence="1">
    <location>
        <begin position="102"/>
        <end position="126"/>
    </location>
</feature>
<reference evidence="2 3" key="1">
    <citation type="journal article" date="2013" name="Genome Res.">
        <title>A second-generation assembly of the Drosophila simulans genome provides new insights into patterns of lineage-specific divergence.</title>
        <authorList>
            <person name="Hu T.T."/>
            <person name="Eisen M.B."/>
            <person name="Thornton K.R."/>
            <person name="Andolfatto P."/>
        </authorList>
    </citation>
    <scope>NUCLEOTIDE SEQUENCE [LARGE SCALE GENOMIC DNA]</scope>
    <source>
        <strain evidence="3">w501</strain>
    </source>
</reference>
<dbReference type="OrthoDB" id="7866915at2759"/>
<proteinExistence type="predicted"/>
<evidence type="ECO:0000313" key="3">
    <source>
        <dbReference type="Proteomes" id="UP000035880"/>
    </source>
</evidence>
<gene>
    <name evidence="2" type="primary">Dsim\GD29560</name>
    <name evidence="2" type="ORF">Dsimw501_GD29560</name>
</gene>
<dbReference type="EMBL" id="CM002911">
    <property type="protein sequence ID" value="KMY91899.1"/>
    <property type="molecule type" value="Genomic_DNA"/>
</dbReference>
<sequence>MPKILSCLALGIYFPFTYYLRSKFLPCLVHCFKYYSWEKCEPVNFENMLFLSAWVGASGLLWVSSNYTEFHFVFSWIIVTFELIVLEISYMTYAIILTKNYVWNWHIIFFGILVFSFVLVLLHMLVAKKIVKNHLIENIFRVLPDNTDN</sequence>
<keyword evidence="1" id="KW-0812">Transmembrane</keyword>